<organism evidence="13 14">
    <name type="scientific">Heliorestis convoluta</name>
    <dbReference type="NCBI Taxonomy" id="356322"/>
    <lineage>
        <taxon>Bacteria</taxon>
        <taxon>Bacillati</taxon>
        <taxon>Bacillota</taxon>
        <taxon>Clostridia</taxon>
        <taxon>Eubacteriales</taxon>
        <taxon>Heliobacteriaceae</taxon>
        <taxon>Heliorestis</taxon>
    </lineage>
</organism>
<dbReference type="InterPro" id="IPR009019">
    <property type="entry name" value="KH_sf_prok-type"/>
</dbReference>
<evidence type="ECO:0000256" key="2">
    <source>
        <dbReference type="ARBA" id="ARBA00022730"/>
    </source>
</evidence>
<dbReference type="EMBL" id="CP045875">
    <property type="protein sequence ID" value="QGG49179.1"/>
    <property type="molecule type" value="Genomic_DNA"/>
</dbReference>
<dbReference type="AlphaFoldDB" id="A0A5Q2N5L6"/>
<dbReference type="RefSeq" id="WP_153726213.1">
    <property type="nucleotide sequence ID" value="NZ_CP045875.1"/>
</dbReference>
<dbReference type="KEGG" id="hcv:FTV88_3104"/>
<keyword evidence="14" id="KW-1185">Reference proteome</keyword>
<dbReference type="OrthoDB" id="9806396at2"/>
<evidence type="ECO:0000259" key="12">
    <source>
        <dbReference type="PROSITE" id="PS50823"/>
    </source>
</evidence>
<comment type="function">
    <text evidence="6 9">Binds the lower part of the 30S subunit head. Binds mRNA in the 70S ribosome, positioning it for translation.</text>
</comment>
<dbReference type="Pfam" id="PF00189">
    <property type="entry name" value="Ribosomal_S3_C"/>
    <property type="match status" value="1"/>
</dbReference>
<dbReference type="InterPro" id="IPR036419">
    <property type="entry name" value="Ribosomal_S3_C_sf"/>
</dbReference>
<evidence type="ECO:0000256" key="11">
    <source>
        <dbReference type="SAM" id="MobiDB-lite"/>
    </source>
</evidence>
<dbReference type="PROSITE" id="PS00548">
    <property type="entry name" value="RIBOSOMAL_S3"/>
    <property type="match status" value="1"/>
</dbReference>
<dbReference type="SUPFAM" id="SSF54821">
    <property type="entry name" value="Ribosomal protein S3 C-terminal domain"/>
    <property type="match status" value="1"/>
</dbReference>
<feature type="domain" description="KH type-2" evidence="12">
    <location>
        <begin position="38"/>
        <end position="106"/>
    </location>
</feature>
<comment type="subunit">
    <text evidence="8 9">Part of the 30S ribosomal subunit. Forms a tight complex with proteins S10 and S14.</text>
</comment>
<dbReference type="NCBIfam" id="TIGR01009">
    <property type="entry name" value="rpsC_bact"/>
    <property type="match status" value="1"/>
</dbReference>
<dbReference type="InterPro" id="IPR005704">
    <property type="entry name" value="Ribosomal_uS3_bac-typ"/>
</dbReference>
<dbReference type="HAMAP" id="MF_01309_B">
    <property type="entry name" value="Ribosomal_uS3_B"/>
    <property type="match status" value="1"/>
</dbReference>
<evidence type="ECO:0000256" key="5">
    <source>
        <dbReference type="ARBA" id="ARBA00023274"/>
    </source>
</evidence>
<evidence type="ECO:0000256" key="7">
    <source>
        <dbReference type="ARBA" id="ARBA00035257"/>
    </source>
</evidence>
<dbReference type="Gene3D" id="3.30.1140.32">
    <property type="entry name" value="Ribosomal protein S3, C-terminal domain"/>
    <property type="match status" value="1"/>
</dbReference>
<dbReference type="InterPro" id="IPR001351">
    <property type="entry name" value="Ribosomal_uS3_C"/>
</dbReference>
<gene>
    <name evidence="9 13" type="primary">rpsC</name>
    <name evidence="13" type="ORF">FTV88_3104</name>
</gene>
<dbReference type="GO" id="GO:0003735">
    <property type="term" value="F:structural constituent of ribosome"/>
    <property type="evidence" value="ECO:0007669"/>
    <property type="project" value="InterPro"/>
</dbReference>
<evidence type="ECO:0000313" key="13">
    <source>
        <dbReference type="EMBL" id="QGG49179.1"/>
    </source>
</evidence>
<accession>A0A5Q2N5L6</accession>
<comment type="similarity">
    <text evidence="1 9 10">Belongs to the universal ribosomal protein uS3 family.</text>
</comment>
<evidence type="ECO:0000313" key="14">
    <source>
        <dbReference type="Proteomes" id="UP000366051"/>
    </source>
</evidence>
<reference evidence="14" key="1">
    <citation type="submission" date="2019-11" db="EMBL/GenBank/DDBJ databases">
        <title>Genome sequence of Heliorestis convoluta strain HH, an alkaliphilic and minimalistic phototrophic bacterium from a soda lake in Egypt.</title>
        <authorList>
            <person name="Dewey E.D."/>
            <person name="Stokes L.M."/>
            <person name="Burchell B.M."/>
            <person name="Shaffer K.N."/>
            <person name="Huntington A.M."/>
            <person name="Baker J.M."/>
            <person name="Nadendla S."/>
            <person name="Giglio M.G."/>
            <person name="Touchman J.W."/>
            <person name="Blankenship R.E."/>
            <person name="Madigan M.T."/>
            <person name="Sattley W.M."/>
        </authorList>
    </citation>
    <scope>NUCLEOTIDE SEQUENCE [LARGE SCALE GENOMIC DNA]</scope>
    <source>
        <strain evidence="14">HH</strain>
    </source>
</reference>
<evidence type="ECO:0000256" key="1">
    <source>
        <dbReference type="ARBA" id="ARBA00010761"/>
    </source>
</evidence>
<dbReference type="Gene3D" id="3.30.300.20">
    <property type="match status" value="1"/>
</dbReference>
<dbReference type="InterPro" id="IPR018280">
    <property type="entry name" value="Ribosomal_uS3_CS"/>
</dbReference>
<evidence type="ECO:0000256" key="3">
    <source>
        <dbReference type="ARBA" id="ARBA00022884"/>
    </source>
</evidence>
<protein>
    <recommendedName>
        <fullName evidence="7 9">Small ribosomal subunit protein uS3</fullName>
    </recommendedName>
</protein>
<dbReference type="PANTHER" id="PTHR11760:SF19">
    <property type="entry name" value="SMALL RIBOSOMAL SUBUNIT PROTEIN US3C"/>
    <property type="match status" value="1"/>
</dbReference>
<evidence type="ECO:0000256" key="9">
    <source>
        <dbReference type="HAMAP-Rule" id="MF_01309"/>
    </source>
</evidence>
<evidence type="ECO:0000256" key="4">
    <source>
        <dbReference type="ARBA" id="ARBA00022980"/>
    </source>
</evidence>
<dbReference type="InterPro" id="IPR057258">
    <property type="entry name" value="Ribosomal_uS3"/>
</dbReference>
<evidence type="ECO:0000256" key="8">
    <source>
        <dbReference type="ARBA" id="ARBA00063096"/>
    </source>
</evidence>
<dbReference type="PROSITE" id="PS50823">
    <property type="entry name" value="KH_TYPE_2"/>
    <property type="match status" value="1"/>
</dbReference>
<dbReference type="GO" id="GO:0006412">
    <property type="term" value="P:translation"/>
    <property type="evidence" value="ECO:0007669"/>
    <property type="project" value="UniProtKB-UniRule"/>
</dbReference>
<evidence type="ECO:0000256" key="6">
    <source>
        <dbReference type="ARBA" id="ARBA00024998"/>
    </source>
</evidence>
<dbReference type="SMART" id="SM00322">
    <property type="entry name" value="KH"/>
    <property type="match status" value="1"/>
</dbReference>
<dbReference type="InterPro" id="IPR004044">
    <property type="entry name" value="KH_dom_type_2"/>
</dbReference>
<feature type="compositionally biased region" description="Basic and acidic residues" evidence="11">
    <location>
        <begin position="215"/>
        <end position="239"/>
    </location>
</feature>
<dbReference type="FunFam" id="3.30.300.20:FF:000001">
    <property type="entry name" value="30S ribosomal protein S3"/>
    <property type="match status" value="1"/>
</dbReference>
<sequence length="247" mass="27773">MGQKVHPKGFRIGVIKDWDAKWFADKNYVELLHEDLKIRKFIKKKLYVAGISRVEIERAANRVKVTIHTAKPGIVIGRGGAEVENLRKELEKMTGRAVNVNISEVKKPELDAQLVAENVAVQLEKRISFRRAMKQSVGRTMRLGAEGIKIMVSGRLGGAEIARTEWYNEGKVPLHTLRADIDYGFAEAHTTYGVIGVKVWIYKGEVLPGAVPQTDTKESEQRPERRDRGERRPRGERRGPVAAEGGK</sequence>
<name>A0A5Q2N5L6_9FIRM</name>
<dbReference type="PROSITE" id="PS50084">
    <property type="entry name" value="KH_TYPE_1"/>
    <property type="match status" value="1"/>
</dbReference>
<dbReference type="InterPro" id="IPR004087">
    <property type="entry name" value="KH_dom"/>
</dbReference>
<keyword evidence="2 9" id="KW-0699">rRNA-binding</keyword>
<keyword evidence="5 9" id="KW-0687">Ribonucleoprotein</keyword>
<keyword evidence="4 9" id="KW-0689">Ribosomal protein</keyword>
<dbReference type="PANTHER" id="PTHR11760">
    <property type="entry name" value="30S/40S RIBOSOMAL PROTEIN S3"/>
    <property type="match status" value="1"/>
</dbReference>
<proteinExistence type="inferred from homology"/>
<dbReference type="CDD" id="cd02412">
    <property type="entry name" value="KH-II_30S_S3"/>
    <property type="match status" value="1"/>
</dbReference>
<dbReference type="FunFam" id="3.30.1140.32:FF:000001">
    <property type="entry name" value="30S ribosomal protein S3"/>
    <property type="match status" value="1"/>
</dbReference>
<dbReference type="Pfam" id="PF07650">
    <property type="entry name" value="KH_2"/>
    <property type="match status" value="1"/>
</dbReference>
<dbReference type="GO" id="GO:0003729">
    <property type="term" value="F:mRNA binding"/>
    <property type="evidence" value="ECO:0007669"/>
    <property type="project" value="UniProtKB-UniRule"/>
</dbReference>
<dbReference type="Proteomes" id="UP000366051">
    <property type="component" value="Chromosome"/>
</dbReference>
<dbReference type="GO" id="GO:0019843">
    <property type="term" value="F:rRNA binding"/>
    <property type="evidence" value="ECO:0007669"/>
    <property type="project" value="UniProtKB-UniRule"/>
</dbReference>
<evidence type="ECO:0000256" key="10">
    <source>
        <dbReference type="RuleBase" id="RU003624"/>
    </source>
</evidence>
<dbReference type="SUPFAM" id="SSF54814">
    <property type="entry name" value="Prokaryotic type KH domain (KH-domain type II)"/>
    <property type="match status" value="1"/>
</dbReference>
<dbReference type="InterPro" id="IPR015946">
    <property type="entry name" value="KH_dom-like_a/b"/>
</dbReference>
<dbReference type="GO" id="GO:0022627">
    <property type="term" value="C:cytosolic small ribosomal subunit"/>
    <property type="evidence" value="ECO:0007669"/>
    <property type="project" value="TreeGrafter"/>
</dbReference>
<keyword evidence="3 9" id="KW-0694">RNA-binding</keyword>
<feature type="region of interest" description="Disordered" evidence="11">
    <location>
        <begin position="210"/>
        <end position="247"/>
    </location>
</feature>